<evidence type="ECO:0000313" key="2">
    <source>
        <dbReference type="Proteomes" id="UP001055868"/>
    </source>
</evidence>
<reference evidence="1" key="1">
    <citation type="submission" date="2022-05" db="EMBL/GenBank/DDBJ databases">
        <title>Genomic analysis of Brachybacterium sp. CBA3104.</title>
        <authorList>
            <person name="Roh S.W."/>
            <person name="Kim Y.B."/>
            <person name="Kim Y."/>
        </authorList>
    </citation>
    <scope>NUCLEOTIDE SEQUENCE</scope>
    <source>
        <strain evidence="1">CBA3104</strain>
    </source>
</reference>
<organism evidence="1 2">
    <name type="scientific">Brachybacterium kimchii</name>
    <dbReference type="NCBI Taxonomy" id="2942909"/>
    <lineage>
        <taxon>Bacteria</taxon>
        <taxon>Bacillati</taxon>
        <taxon>Actinomycetota</taxon>
        <taxon>Actinomycetes</taxon>
        <taxon>Micrococcales</taxon>
        <taxon>Dermabacteraceae</taxon>
        <taxon>Brachybacterium</taxon>
    </lineage>
</organism>
<keyword evidence="2" id="KW-1185">Reference proteome</keyword>
<dbReference type="EMBL" id="CP097218">
    <property type="protein sequence ID" value="UQN30674.1"/>
    <property type="molecule type" value="Genomic_DNA"/>
</dbReference>
<evidence type="ECO:0000313" key="1">
    <source>
        <dbReference type="EMBL" id="UQN30674.1"/>
    </source>
</evidence>
<name>A0ABY4N7Z0_9MICO</name>
<dbReference type="RefSeq" id="WP_249480071.1">
    <property type="nucleotide sequence ID" value="NZ_CP097218.1"/>
</dbReference>
<protein>
    <submittedName>
        <fullName evidence="1">Uncharacterized protein</fullName>
    </submittedName>
</protein>
<accession>A0ABY4N7Z0</accession>
<sequence>MNITNRARTEAEARWPKQRHGVHVNPSLIRDEFVAGAEWAGSLPPNGAELEAMARAMAEHECKGKPWDQIHENVRDIYQRLATVGAAALADARRSR</sequence>
<gene>
    <name evidence="1" type="ORF">M4486_05055</name>
</gene>
<proteinExistence type="predicted"/>
<dbReference type="Proteomes" id="UP001055868">
    <property type="component" value="Chromosome"/>
</dbReference>